<evidence type="ECO:0000256" key="2">
    <source>
        <dbReference type="ARBA" id="ARBA00002933"/>
    </source>
</evidence>
<keyword evidence="7" id="KW-0479">Metal-binding</keyword>
<comment type="similarity">
    <text evidence="3 14">Belongs to the Nth/MutY family.</text>
</comment>
<dbReference type="Pfam" id="PF14815">
    <property type="entry name" value="NUDIX_4"/>
    <property type="match status" value="1"/>
</dbReference>
<comment type="cofactor">
    <cofactor evidence="14">
        <name>[4Fe-4S] cluster</name>
        <dbReference type="ChEBI" id="CHEBI:49883"/>
    </cofactor>
    <text evidence="14">Binds 1 [4Fe-4S] cluster.</text>
</comment>
<dbReference type="FunFam" id="1.10.1670.10:FF:000002">
    <property type="entry name" value="Adenine DNA glycosylase"/>
    <property type="match status" value="1"/>
</dbReference>
<dbReference type="SMART" id="SM00525">
    <property type="entry name" value="FES"/>
    <property type="match status" value="1"/>
</dbReference>
<dbReference type="InterPro" id="IPR044298">
    <property type="entry name" value="MIG/MutY"/>
</dbReference>
<dbReference type="GO" id="GO:0006284">
    <property type="term" value="P:base-excision repair"/>
    <property type="evidence" value="ECO:0007669"/>
    <property type="project" value="UniProtKB-UniRule"/>
</dbReference>
<evidence type="ECO:0000256" key="5">
    <source>
        <dbReference type="ARBA" id="ARBA00022023"/>
    </source>
</evidence>
<dbReference type="GO" id="GO:0046872">
    <property type="term" value="F:metal ion binding"/>
    <property type="evidence" value="ECO:0007669"/>
    <property type="project" value="UniProtKB-UniRule"/>
</dbReference>
<dbReference type="AlphaFoldDB" id="A0A7Y0LA99"/>
<comment type="function">
    <text evidence="2">Adenine glycosylase active on G-A mispairs. MutY also corrects error-prone DNA synthesis past GO lesions which are due to the oxidatively damaged form of guanine: 7,8-dihydro-8-oxoguanine (8-oxo-dGTP).</text>
</comment>
<dbReference type="Pfam" id="PF00730">
    <property type="entry name" value="HhH-GPD"/>
    <property type="match status" value="1"/>
</dbReference>
<dbReference type="SMART" id="SM00478">
    <property type="entry name" value="ENDO3c"/>
    <property type="match status" value="1"/>
</dbReference>
<dbReference type="FunFam" id="1.10.340.30:FF:000002">
    <property type="entry name" value="Adenine DNA glycosylase"/>
    <property type="match status" value="1"/>
</dbReference>
<evidence type="ECO:0000256" key="14">
    <source>
        <dbReference type="RuleBase" id="RU365096"/>
    </source>
</evidence>
<dbReference type="Gene3D" id="1.10.1670.10">
    <property type="entry name" value="Helix-hairpin-Helix base-excision DNA repair enzymes (C-terminal)"/>
    <property type="match status" value="1"/>
</dbReference>
<dbReference type="GO" id="GO:0035485">
    <property type="term" value="F:adenine/guanine mispair binding"/>
    <property type="evidence" value="ECO:0007669"/>
    <property type="project" value="TreeGrafter"/>
</dbReference>
<evidence type="ECO:0000256" key="4">
    <source>
        <dbReference type="ARBA" id="ARBA00012045"/>
    </source>
</evidence>
<keyword evidence="6" id="KW-0004">4Fe-4S</keyword>
<dbReference type="InterPro" id="IPR004036">
    <property type="entry name" value="Endonuclease-III-like_CS2"/>
</dbReference>
<dbReference type="GO" id="GO:0006298">
    <property type="term" value="P:mismatch repair"/>
    <property type="evidence" value="ECO:0007669"/>
    <property type="project" value="TreeGrafter"/>
</dbReference>
<evidence type="ECO:0000256" key="7">
    <source>
        <dbReference type="ARBA" id="ARBA00022723"/>
    </source>
</evidence>
<evidence type="ECO:0000256" key="12">
    <source>
        <dbReference type="ARBA" id="ARBA00023204"/>
    </source>
</evidence>
<dbReference type="SUPFAM" id="SSF55811">
    <property type="entry name" value="Nudix"/>
    <property type="match status" value="1"/>
</dbReference>
<evidence type="ECO:0000256" key="6">
    <source>
        <dbReference type="ARBA" id="ARBA00022485"/>
    </source>
</evidence>
<dbReference type="CDD" id="cd00056">
    <property type="entry name" value="ENDO3c"/>
    <property type="match status" value="1"/>
</dbReference>
<dbReference type="NCBIfam" id="TIGR01084">
    <property type="entry name" value="mutY"/>
    <property type="match status" value="1"/>
</dbReference>
<dbReference type="InterPro" id="IPR029119">
    <property type="entry name" value="MutY_C"/>
</dbReference>
<dbReference type="GO" id="GO:0051539">
    <property type="term" value="F:4 iron, 4 sulfur cluster binding"/>
    <property type="evidence" value="ECO:0007669"/>
    <property type="project" value="UniProtKB-UniRule"/>
</dbReference>
<dbReference type="GO" id="GO:0034039">
    <property type="term" value="F:8-oxo-7,8-dihydroguanine DNA N-glycosylase activity"/>
    <property type="evidence" value="ECO:0007669"/>
    <property type="project" value="TreeGrafter"/>
</dbReference>
<keyword evidence="11" id="KW-0411">Iron-sulfur</keyword>
<keyword evidence="17" id="KW-1185">Reference proteome</keyword>
<keyword evidence="13 14" id="KW-0326">Glycosidase</keyword>
<dbReference type="NCBIfam" id="NF008132">
    <property type="entry name" value="PRK10880.1"/>
    <property type="match status" value="1"/>
</dbReference>
<evidence type="ECO:0000256" key="13">
    <source>
        <dbReference type="ARBA" id="ARBA00023295"/>
    </source>
</evidence>
<keyword evidence="9" id="KW-0378">Hydrolase</keyword>
<dbReference type="PANTHER" id="PTHR42944">
    <property type="entry name" value="ADENINE DNA GLYCOSYLASE"/>
    <property type="match status" value="1"/>
</dbReference>
<keyword evidence="8 14" id="KW-0227">DNA damage</keyword>
<keyword evidence="10 14" id="KW-0408">Iron</keyword>
<dbReference type="InterPro" id="IPR023170">
    <property type="entry name" value="HhH_base_excis_C"/>
</dbReference>
<dbReference type="Gene3D" id="3.90.79.10">
    <property type="entry name" value="Nucleoside Triphosphate Pyrophosphohydrolase"/>
    <property type="match status" value="1"/>
</dbReference>
<evidence type="ECO:0000256" key="3">
    <source>
        <dbReference type="ARBA" id="ARBA00008343"/>
    </source>
</evidence>
<dbReference type="GO" id="GO:0000701">
    <property type="term" value="F:purine-specific mismatch base pair DNA N-glycosylase activity"/>
    <property type="evidence" value="ECO:0007669"/>
    <property type="project" value="UniProtKB-EC"/>
</dbReference>
<keyword evidence="12" id="KW-0234">DNA repair</keyword>
<sequence>MTNQISISKSSAKTFSENILAWYHKQGRKHLPWQQNKTPYRVWVSEIMLQQTQVATVIPYYQKFMESFPSINALAAADEDNVLHHWTGLGYYARARNLHKAAKIITAEYQGKFPTDIEDVIALPGIGRSTAGAILSLSLKQHHPILDGNVKRVLARCYLVEGHNAQAKFEKSLWPITTALTPAIDVEYFNQAMMDIGATICTRSKPKCEQCPVQTSCLANATGEQASFPQKKPKKETPIRHTIMLVPMQDNKVLIEKRPPTGIWGGLWSFIEVDSDADIGNQLTELGLKANETISLTAFRHTFSHFHLEITPIAIKCQLHSQSPKVAELNSRQWLNLTKPASLGFAASTVKILQELTELNGLTLTD</sequence>
<protein>
    <recommendedName>
        <fullName evidence="5 14">Adenine DNA glycosylase</fullName>
        <ecNumber evidence="4 14">3.2.2.31</ecNumber>
    </recommendedName>
</protein>
<name>A0A7Y0LA99_9GAMM</name>
<dbReference type="InterPro" id="IPR000445">
    <property type="entry name" value="HhH_motif"/>
</dbReference>
<dbReference type="InterPro" id="IPR005760">
    <property type="entry name" value="A/G_AdeGlyc_MutY"/>
</dbReference>
<dbReference type="Pfam" id="PF10576">
    <property type="entry name" value="EndIII_4Fe-2S"/>
    <property type="match status" value="1"/>
</dbReference>
<evidence type="ECO:0000313" key="17">
    <source>
        <dbReference type="Proteomes" id="UP000568664"/>
    </source>
</evidence>
<dbReference type="EMBL" id="JABBXH010000002">
    <property type="protein sequence ID" value="NMP30840.1"/>
    <property type="molecule type" value="Genomic_DNA"/>
</dbReference>
<evidence type="ECO:0000256" key="9">
    <source>
        <dbReference type="ARBA" id="ARBA00022801"/>
    </source>
</evidence>
<organism evidence="16 17">
    <name type="scientific">Thalassotalea algicola</name>
    <dbReference type="NCBI Taxonomy" id="2716224"/>
    <lineage>
        <taxon>Bacteria</taxon>
        <taxon>Pseudomonadati</taxon>
        <taxon>Pseudomonadota</taxon>
        <taxon>Gammaproteobacteria</taxon>
        <taxon>Alteromonadales</taxon>
        <taxon>Colwelliaceae</taxon>
        <taxon>Thalassotalea</taxon>
    </lineage>
</organism>
<comment type="catalytic activity">
    <reaction evidence="1 14">
        <text>Hydrolyzes free adenine bases from 7,8-dihydro-8-oxoguanine:adenine mismatched double-stranded DNA, leaving an apurinic site.</text>
        <dbReference type="EC" id="3.2.2.31"/>
    </reaction>
</comment>
<dbReference type="InterPro" id="IPR015797">
    <property type="entry name" value="NUDIX_hydrolase-like_dom_sf"/>
</dbReference>
<reference evidence="16 17" key="1">
    <citation type="submission" date="2020-04" db="EMBL/GenBank/DDBJ databases">
        <title>Thalassotalea sp. M1531, isolated from the surface of marine red alga.</title>
        <authorList>
            <person name="Pang L."/>
            <person name="Lu D.-C."/>
        </authorList>
    </citation>
    <scope>NUCLEOTIDE SEQUENCE [LARGE SCALE GENOMIC DNA]</scope>
    <source>
        <strain evidence="16 17">M1531</strain>
    </source>
</reference>
<gene>
    <name evidence="16" type="primary">mutY</name>
    <name evidence="16" type="ORF">HII17_04625</name>
</gene>
<evidence type="ECO:0000256" key="8">
    <source>
        <dbReference type="ARBA" id="ARBA00022763"/>
    </source>
</evidence>
<dbReference type="RefSeq" id="WP_169074194.1">
    <property type="nucleotide sequence ID" value="NZ_JABBXH010000002.1"/>
</dbReference>
<evidence type="ECO:0000259" key="15">
    <source>
        <dbReference type="SMART" id="SM00478"/>
    </source>
</evidence>
<dbReference type="InterPro" id="IPR011257">
    <property type="entry name" value="DNA_glycosylase"/>
</dbReference>
<dbReference type="Gene3D" id="1.10.340.30">
    <property type="entry name" value="Hypothetical protein, domain 2"/>
    <property type="match status" value="1"/>
</dbReference>
<dbReference type="SUPFAM" id="SSF48150">
    <property type="entry name" value="DNA-glycosylase"/>
    <property type="match status" value="1"/>
</dbReference>
<evidence type="ECO:0000256" key="11">
    <source>
        <dbReference type="ARBA" id="ARBA00023014"/>
    </source>
</evidence>
<dbReference type="GO" id="GO:0032357">
    <property type="term" value="F:oxidized purine DNA binding"/>
    <property type="evidence" value="ECO:0007669"/>
    <property type="project" value="TreeGrafter"/>
</dbReference>
<comment type="caution">
    <text evidence="16">The sequence shown here is derived from an EMBL/GenBank/DDBJ whole genome shotgun (WGS) entry which is preliminary data.</text>
</comment>
<proteinExistence type="inferred from homology"/>
<dbReference type="Pfam" id="PF00633">
    <property type="entry name" value="HHH"/>
    <property type="match status" value="1"/>
</dbReference>
<dbReference type="InterPro" id="IPR003651">
    <property type="entry name" value="Endonuclease3_FeS-loop_motif"/>
</dbReference>
<evidence type="ECO:0000256" key="10">
    <source>
        <dbReference type="ARBA" id="ARBA00023004"/>
    </source>
</evidence>
<dbReference type="CDD" id="cd03431">
    <property type="entry name" value="NUDIX_DNA_Glycosylase_C-MutY"/>
    <property type="match status" value="1"/>
</dbReference>
<accession>A0A7Y0LA99</accession>
<evidence type="ECO:0000256" key="1">
    <source>
        <dbReference type="ARBA" id="ARBA00000843"/>
    </source>
</evidence>
<dbReference type="PANTHER" id="PTHR42944:SF1">
    <property type="entry name" value="ADENINE DNA GLYCOSYLASE"/>
    <property type="match status" value="1"/>
</dbReference>
<evidence type="ECO:0000313" key="16">
    <source>
        <dbReference type="EMBL" id="NMP30840.1"/>
    </source>
</evidence>
<feature type="domain" description="HhH-GPD" evidence="15">
    <location>
        <begin position="48"/>
        <end position="199"/>
    </location>
</feature>
<dbReference type="Proteomes" id="UP000568664">
    <property type="component" value="Unassembled WGS sequence"/>
</dbReference>
<dbReference type="EC" id="3.2.2.31" evidence="4 14"/>
<dbReference type="InterPro" id="IPR003265">
    <property type="entry name" value="HhH-GPD_domain"/>
</dbReference>
<dbReference type="InterPro" id="IPR004035">
    <property type="entry name" value="Endouclease-III_FeS-bd_BS"/>
</dbReference>
<dbReference type="PROSITE" id="PS01155">
    <property type="entry name" value="ENDONUCLEASE_III_2"/>
    <property type="match status" value="1"/>
</dbReference>
<dbReference type="PROSITE" id="PS00764">
    <property type="entry name" value="ENDONUCLEASE_III_1"/>
    <property type="match status" value="1"/>
</dbReference>